<feature type="non-terminal residue" evidence="2">
    <location>
        <position position="183"/>
    </location>
</feature>
<organism evidence="2 3">
    <name type="scientific">Diploptera punctata</name>
    <name type="common">Pacific beetle cockroach</name>
    <dbReference type="NCBI Taxonomy" id="6984"/>
    <lineage>
        <taxon>Eukaryota</taxon>
        <taxon>Metazoa</taxon>
        <taxon>Ecdysozoa</taxon>
        <taxon>Arthropoda</taxon>
        <taxon>Hexapoda</taxon>
        <taxon>Insecta</taxon>
        <taxon>Pterygota</taxon>
        <taxon>Neoptera</taxon>
        <taxon>Polyneoptera</taxon>
        <taxon>Dictyoptera</taxon>
        <taxon>Blattodea</taxon>
        <taxon>Blaberoidea</taxon>
        <taxon>Blaberidae</taxon>
        <taxon>Diplopterinae</taxon>
        <taxon>Diploptera</taxon>
    </lineage>
</organism>
<feature type="non-terminal residue" evidence="2">
    <location>
        <position position="1"/>
    </location>
</feature>
<evidence type="ECO:0000313" key="2">
    <source>
        <dbReference type="EMBL" id="KAJ9575679.1"/>
    </source>
</evidence>
<reference evidence="2" key="1">
    <citation type="journal article" date="2023" name="IScience">
        <title>Live-bearing cockroach genome reveals convergent evolutionary mechanisms linked to viviparity in insects and beyond.</title>
        <authorList>
            <person name="Fouks B."/>
            <person name="Harrison M.C."/>
            <person name="Mikhailova A.A."/>
            <person name="Marchal E."/>
            <person name="English S."/>
            <person name="Carruthers M."/>
            <person name="Jennings E.C."/>
            <person name="Chiamaka E.L."/>
            <person name="Frigard R.A."/>
            <person name="Pippel M."/>
            <person name="Attardo G.M."/>
            <person name="Benoit J.B."/>
            <person name="Bornberg-Bauer E."/>
            <person name="Tobe S.S."/>
        </authorList>
    </citation>
    <scope>NUCLEOTIDE SEQUENCE</scope>
    <source>
        <strain evidence="2">Stay&amp;Tobe</strain>
    </source>
</reference>
<proteinExistence type="predicted"/>
<accession>A0AAD7Z822</accession>
<protein>
    <submittedName>
        <fullName evidence="2">Uncharacterized protein</fullName>
    </submittedName>
</protein>
<reference evidence="2" key="2">
    <citation type="submission" date="2023-05" db="EMBL/GenBank/DDBJ databases">
        <authorList>
            <person name="Fouks B."/>
        </authorList>
    </citation>
    <scope>NUCLEOTIDE SEQUENCE</scope>
    <source>
        <strain evidence="2">Stay&amp;Tobe</strain>
        <tissue evidence="2">Testes</tissue>
    </source>
</reference>
<comment type="caution">
    <text evidence="2">The sequence shown here is derived from an EMBL/GenBank/DDBJ whole genome shotgun (WGS) entry which is preliminary data.</text>
</comment>
<sequence length="183" mass="20796">DTKVVAQAAKPRATATSSSKHLQDSSSTHLIYCNDHPAQTNICDSGSIFSPEFKYDIGFSPSLKLKSPDESASRAHRSLRQDNKWTKKRFGGLAREDGSSYSRPMAYFRVEYNNSSMFERARPVSRTYVKVRLHSSTNIKHFSVYLERRVTVCRPRQAFTKNESSLDSINRSGNFLMQCTLKT</sequence>
<evidence type="ECO:0000313" key="3">
    <source>
        <dbReference type="Proteomes" id="UP001233999"/>
    </source>
</evidence>
<name>A0AAD7Z822_DIPPU</name>
<dbReference type="AlphaFoldDB" id="A0AAD7Z822"/>
<evidence type="ECO:0000256" key="1">
    <source>
        <dbReference type="SAM" id="MobiDB-lite"/>
    </source>
</evidence>
<gene>
    <name evidence="2" type="ORF">L9F63_007438</name>
</gene>
<dbReference type="Proteomes" id="UP001233999">
    <property type="component" value="Unassembled WGS sequence"/>
</dbReference>
<dbReference type="EMBL" id="JASPKZ010009823">
    <property type="protein sequence ID" value="KAJ9575679.1"/>
    <property type="molecule type" value="Genomic_DNA"/>
</dbReference>
<feature type="region of interest" description="Disordered" evidence="1">
    <location>
        <begin position="1"/>
        <end position="22"/>
    </location>
</feature>
<keyword evidence="3" id="KW-1185">Reference proteome</keyword>